<feature type="domain" description="Acyl-CoA dehydrogenase/oxidase N-terminal" evidence="9">
    <location>
        <begin position="6"/>
        <end position="118"/>
    </location>
</feature>
<dbReference type="EMBL" id="LOHZ01000042">
    <property type="protein sequence ID" value="KYO64505.1"/>
    <property type="molecule type" value="Genomic_DNA"/>
</dbReference>
<dbReference type="Gene3D" id="2.40.110.10">
    <property type="entry name" value="Butyryl-CoA Dehydrogenase, subunit A, domain 2"/>
    <property type="match status" value="1"/>
</dbReference>
<evidence type="ECO:0000313" key="10">
    <source>
        <dbReference type="EMBL" id="KYO64505.1"/>
    </source>
</evidence>
<dbReference type="FunFam" id="1.20.140.10:FF:000011">
    <property type="entry name" value="Medium-chain specific acyl-CoA dehydrogenase, mitochondrial"/>
    <property type="match status" value="1"/>
</dbReference>
<evidence type="ECO:0000259" key="9">
    <source>
        <dbReference type="Pfam" id="PF02771"/>
    </source>
</evidence>
<evidence type="ECO:0000259" key="7">
    <source>
        <dbReference type="Pfam" id="PF00441"/>
    </source>
</evidence>
<dbReference type="InterPro" id="IPR046373">
    <property type="entry name" value="Acyl-CoA_Oxase/DH_mid-dom_sf"/>
</dbReference>
<dbReference type="InterPro" id="IPR037069">
    <property type="entry name" value="AcylCoA_DH/ox_N_sf"/>
</dbReference>
<dbReference type="PIRSF" id="PIRSF016578">
    <property type="entry name" value="HsaA"/>
    <property type="match status" value="1"/>
</dbReference>
<proteinExistence type="inferred from homology"/>
<feature type="domain" description="Acyl-CoA dehydrogenase/oxidase C-terminal" evidence="7">
    <location>
        <begin position="229"/>
        <end position="376"/>
    </location>
</feature>
<dbReference type="Gene3D" id="1.10.540.10">
    <property type="entry name" value="Acyl-CoA dehydrogenase/oxidase, N-terminal domain"/>
    <property type="match status" value="1"/>
</dbReference>
<dbReference type="FunFam" id="2.40.110.10:FF:000001">
    <property type="entry name" value="Acyl-CoA dehydrogenase, mitochondrial"/>
    <property type="match status" value="1"/>
</dbReference>
<dbReference type="InterPro" id="IPR006091">
    <property type="entry name" value="Acyl-CoA_Oxase/DH_mid-dom"/>
</dbReference>
<reference evidence="10 11" key="1">
    <citation type="submission" date="2015-12" db="EMBL/GenBank/DDBJ databases">
        <title>Draft genome of Thermovenabulum gondwanense isolated from a red thermophilic microbial mat colonisisng an outflow channel of a bore well.</title>
        <authorList>
            <person name="Patel B.K."/>
        </authorList>
    </citation>
    <scope>NUCLEOTIDE SEQUENCE [LARGE SCALE GENOMIC DNA]</scope>
    <source>
        <strain evidence="10 11">R270</strain>
    </source>
</reference>
<evidence type="ECO:0000256" key="6">
    <source>
        <dbReference type="RuleBase" id="RU362125"/>
    </source>
</evidence>
<dbReference type="GO" id="GO:0016937">
    <property type="term" value="F:short-chain fatty acyl-CoA dehydrogenase activity"/>
    <property type="evidence" value="ECO:0007669"/>
    <property type="project" value="UniProtKB-EC"/>
</dbReference>
<feature type="domain" description="Acyl-CoA oxidase/dehydrogenase middle" evidence="8">
    <location>
        <begin position="122"/>
        <end position="217"/>
    </location>
</feature>
<dbReference type="PROSITE" id="PS00072">
    <property type="entry name" value="ACYL_COA_DH_1"/>
    <property type="match status" value="1"/>
</dbReference>
<dbReference type="InterPro" id="IPR009075">
    <property type="entry name" value="AcylCo_DH/oxidase_C"/>
</dbReference>
<organism evidence="10 11">
    <name type="scientific">Thermovenabulum gondwanense</name>
    <dbReference type="NCBI Taxonomy" id="520767"/>
    <lineage>
        <taxon>Bacteria</taxon>
        <taxon>Bacillati</taxon>
        <taxon>Bacillota</taxon>
        <taxon>Clostridia</taxon>
        <taxon>Thermosediminibacterales</taxon>
        <taxon>Thermosediminibacteraceae</taxon>
        <taxon>Thermovenabulum</taxon>
    </lineage>
</organism>
<comment type="similarity">
    <text evidence="2 6">Belongs to the acyl-CoA dehydrogenase family.</text>
</comment>
<keyword evidence="11" id="KW-1185">Reference proteome</keyword>
<protein>
    <submittedName>
        <fullName evidence="10">Acyl-CoA dehydrogenase, short-chain specific</fullName>
        <ecNumber evidence="10">1.3.8.1</ecNumber>
    </submittedName>
</protein>
<sequence>MNFDLTEEQVMIKKMMTEFADKEVAPFASENDREEKFPWDIVKKMGELGIFGTVIPEEYGGGGFDYISHAIVAEELGRVDSSVRGIYSVQISLVALTILKWGTEEQKKKYLPKLANGEILGCFGLTEPNSGSDVVSMQSSAVRDGDYYILNGNKMWITNGGVADIAIIFAKTDKSMGHKGITAFIVEKGVDGFSSKDIHNKLGLRASNTAELILQDVRVPKENILGNEGDGFKVAMSALDNGRYTVAAGCVGLAQGCYDVAKKYAVERVQFGKPIAGHQLVQELFADMIVEIEAGRLLVYRAGHLKNKHLPHTREVSMAKLFCSEMVNRVAYKALQVFGGYGFSSEFPIERYYRDARINTLYEGTSQIQKLIIANRELGISAF</sequence>
<name>A0A161PT44_9FIRM</name>
<dbReference type="FunFam" id="1.10.540.10:FF:000002">
    <property type="entry name" value="Acyl-CoA dehydrogenase FadE19"/>
    <property type="match status" value="1"/>
</dbReference>
<comment type="caution">
    <text evidence="10">The sequence shown here is derived from an EMBL/GenBank/DDBJ whole genome shotgun (WGS) entry which is preliminary data.</text>
</comment>
<evidence type="ECO:0000256" key="5">
    <source>
        <dbReference type="ARBA" id="ARBA00023002"/>
    </source>
</evidence>
<dbReference type="STRING" id="520767.ATZ99_19370"/>
<dbReference type="RefSeq" id="WP_068749037.1">
    <property type="nucleotide sequence ID" value="NZ_LOHZ01000042.1"/>
</dbReference>
<evidence type="ECO:0000256" key="3">
    <source>
        <dbReference type="ARBA" id="ARBA00022630"/>
    </source>
</evidence>
<dbReference type="InterPro" id="IPR006089">
    <property type="entry name" value="Acyl-CoA_DH_CS"/>
</dbReference>
<evidence type="ECO:0000313" key="11">
    <source>
        <dbReference type="Proteomes" id="UP000075737"/>
    </source>
</evidence>
<dbReference type="Proteomes" id="UP000075737">
    <property type="component" value="Unassembled WGS sequence"/>
</dbReference>
<keyword evidence="3 6" id="KW-0285">Flavoprotein</keyword>
<dbReference type="InterPro" id="IPR036250">
    <property type="entry name" value="AcylCo_DH-like_C"/>
</dbReference>
<dbReference type="PANTHER" id="PTHR43884">
    <property type="entry name" value="ACYL-COA DEHYDROGENASE"/>
    <property type="match status" value="1"/>
</dbReference>
<evidence type="ECO:0000259" key="8">
    <source>
        <dbReference type="Pfam" id="PF02770"/>
    </source>
</evidence>
<dbReference type="SUPFAM" id="SSF56645">
    <property type="entry name" value="Acyl-CoA dehydrogenase NM domain-like"/>
    <property type="match status" value="1"/>
</dbReference>
<evidence type="ECO:0000256" key="1">
    <source>
        <dbReference type="ARBA" id="ARBA00001974"/>
    </source>
</evidence>
<dbReference type="GO" id="GO:0050660">
    <property type="term" value="F:flavin adenine dinucleotide binding"/>
    <property type="evidence" value="ECO:0007669"/>
    <property type="project" value="InterPro"/>
</dbReference>
<evidence type="ECO:0000256" key="2">
    <source>
        <dbReference type="ARBA" id="ARBA00009347"/>
    </source>
</evidence>
<dbReference type="Pfam" id="PF00441">
    <property type="entry name" value="Acyl-CoA_dh_1"/>
    <property type="match status" value="1"/>
</dbReference>
<keyword evidence="4 6" id="KW-0274">FAD</keyword>
<gene>
    <name evidence="10" type="primary">bcd</name>
    <name evidence="10" type="ORF">ATZ99_19370</name>
</gene>
<dbReference type="Pfam" id="PF02770">
    <property type="entry name" value="Acyl-CoA_dh_M"/>
    <property type="match status" value="1"/>
</dbReference>
<dbReference type="EC" id="1.3.8.1" evidence="10"/>
<keyword evidence="5 6" id="KW-0560">Oxidoreductase</keyword>
<evidence type="ECO:0000256" key="4">
    <source>
        <dbReference type="ARBA" id="ARBA00022827"/>
    </source>
</evidence>
<dbReference type="Pfam" id="PF02771">
    <property type="entry name" value="Acyl-CoA_dh_N"/>
    <property type="match status" value="1"/>
</dbReference>
<dbReference type="AlphaFoldDB" id="A0A161PT44"/>
<dbReference type="OrthoDB" id="9802447at2"/>
<dbReference type="PATRIC" id="fig|520767.4.peg.2061"/>
<dbReference type="PROSITE" id="PS00073">
    <property type="entry name" value="ACYL_COA_DH_2"/>
    <property type="match status" value="1"/>
</dbReference>
<dbReference type="InterPro" id="IPR013786">
    <property type="entry name" value="AcylCoA_DH/ox_N"/>
</dbReference>
<comment type="cofactor">
    <cofactor evidence="1 6">
        <name>FAD</name>
        <dbReference type="ChEBI" id="CHEBI:57692"/>
    </cofactor>
</comment>
<dbReference type="PANTHER" id="PTHR43884:SF12">
    <property type="entry name" value="ISOVALERYL-COA DEHYDROGENASE, MITOCHONDRIAL-RELATED"/>
    <property type="match status" value="1"/>
</dbReference>
<dbReference type="SUPFAM" id="SSF47203">
    <property type="entry name" value="Acyl-CoA dehydrogenase C-terminal domain-like"/>
    <property type="match status" value="1"/>
</dbReference>
<dbReference type="InterPro" id="IPR009100">
    <property type="entry name" value="AcylCoA_DH/oxidase_NM_dom_sf"/>
</dbReference>
<accession>A0A161PT44</accession>
<dbReference type="Gene3D" id="1.20.140.10">
    <property type="entry name" value="Butyryl-CoA Dehydrogenase, subunit A, domain 3"/>
    <property type="match status" value="1"/>
</dbReference>